<dbReference type="InterPro" id="IPR036812">
    <property type="entry name" value="NAD(P)_OxRdtase_dom_sf"/>
</dbReference>
<dbReference type="KEGG" id="smr:Smar_1213"/>
<protein>
    <submittedName>
        <fullName evidence="2">Aldo/keto reductase</fullName>
    </submittedName>
</protein>
<dbReference type="EMBL" id="CP000575">
    <property type="protein sequence ID" value="ABN70307.1"/>
    <property type="molecule type" value="Genomic_DNA"/>
</dbReference>
<dbReference type="Proteomes" id="UP000000254">
    <property type="component" value="Chromosome"/>
</dbReference>
<dbReference type="Pfam" id="PF00248">
    <property type="entry name" value="Aldo_ket_red"/>
    <property type="match status" value="1"/>
</dbReference>
<dbReference type="InterPro" id="IPR018170">
    <property type="entry name" value="Aldo/ket_reductase_CS"/>
</dbReference>
<proteinExistence type="predicted"/>
<name>A3DNU7_STAMF</name>
<reference evidence="3" key="1">
    <citation type="journal article" date="2009" name="BMC Genomics">
        <title>The complete genome sequence of Staphylothermus marinus reveals differences in sulfur metabolism among heterotrophic Crenarchaeota.</title>
        <authorList>
            <person name="Anderson I.J."/>
            <person name="Dharmarajan L."/>
            <person name="Rodriguez J."/>
            <person name="Hooper S."/>
            <person name="Porat I."/>
            <person name="Ulrich L.E."/>
            <person name="Elkins J.G."/>
            <person name="Mavromatis K."/>
            <person name="Sun H."/>
            <person name="Land M."/>
            <person name="Lapidus A."/>
            <person name="Lucas S."/>
            <person name="Barry K."/>
            <person name="Huber H."/>
            <person name="Zhulin I.B."/>
            <person name="Whitman W.B."/>
            <person name="Mukhopadhyay B."/>
            <person name="Woese C."/>
            <person name="Bristow J."/>
            <person name="Kyrpides N."/>
        </authorList>
    </citation>
    <scope>NUCLEOTIDE SEQUENCE [LARGE SCALE GENOMIC DNA]</scope>
    <source>
        <strain evidence="3">ATCC 43588 / DSM 3639 / JCM 9404 / F1</strain>
    </source>
</reference>
<dbReference type="GeneID" id="4906618"/>
<dbReference type="PANTHER" id="PTHR43638:SF3">
    <property type="entry name" value="ALDEHYDE REDUCTASE"/>
    <property type="match status" value="1"/>
</dbReference>
<dbReference type="RefSeq" id="WP_011839498.1">
    <property type="nucleotide sequence ID" value="NC_009033.1"/>
</dbReference>
<dbReference type="CDD" id="cd19072">
    <property type="entry name" value="AKR_AKR3F1-like"/>
    <property type="match status" value="1"/>
</dbReference>
<gene>
    <name evidence="2" type="ordered locus">Smar_1213</name>
</gene>
<dbReference type="HOGENOM" id="CLU_023205_2_3_2"/>
<dbReference type="PRINTS" id="PR00069">
    <property type="entry name" value="ALDKETRDTASE"/>
</dbReference>
<sequence length="272" mass="30891">MSRFPIDYSDRKPIGKTGETVTAIGLGTWAIRDYSKAYNAFVYAIENGIDNIDTAEMYDGGKAEEFVGRVVRAVGKDKVFVTTKMLPHHLVSSDEVLKAAKASLKRLGLSEVDLFLIHWPNESLTIEEQVRNFEIVYEEGLARYIGVSNFNVYELEKAIHATRKAEIVVDQVHYSVLTKDIEKDLLPYVIKNSITIQAYTPLERTRVSHHPTIIEIAKKINRTPVQVALNYLISRPNVVAIPKTENIEHIKEIIGAMGWRLREEEINILENI</sequence>
<dbReference type="eggNOG" id="arCOG01619">
    <property type="taxonomic scope" value="Archaea"/>
</dbReference>
<accession>A3DNU7</accession>
<evidence type="ECO:0000313" key="2">
    <source>
        <dbReference type="EMBL" id="ABN70307.1"/>
    </source>
</evidence>
<dbReference type="PANTHER" id="PTHR43638">
    <property type="entry name" value="OXIDOREDUCTASE, ALDO/KETO REDUCTASE FAMILY PROTEIN"/>
    <property type="match status" value="1"/>
</dbReference>
<dbReference type="PROSITE" id="PS00062">
    <property type="entry name" value="ALDOKETO_REDUCTASE_2"/>
    <property type="match status" value="1"/>
</dbReference>
<dbReference type="InterPro" id="IPR023210">
    <property type="entry name" value="NADP_OxRdtase_dom"/>
</dbReference>
<keyword evidence="3" id="KW-1185">Reference proteome</keyword>
<dbReference type="Gene3D" id="3.20.20.100">
    <property type="entry name" value="NADP-dependent oxidoreductase domain"/>
    <property type="match status" value="1"/>
</dbReference>
<dbReference type="PIRSF" id="PIRSF000097">
    <property type="entry name" value="AKR"/>
    <property type="match status" value="1"/>
</dbReference>
<dbReference type="STRING" id="399550.Smar_1213"/>
<evidence type="ECO:0000259" key="1">
    <source>
        <dbReference type="Pfam" id="PF00248"/>
    </source>
</evidence>
<dbReference type="SUPFAM" id="SSF51430">
    <property type="entry name" value="NAD(P)-linked oxidoreductase"/>
    <property type="match status" value="1"/>
</dbReference>
<feature type="domain" description="NADP-dependent oxidoreductase" evidence="1">
    <location>
        <begin position="24"/>
        <end position="271"/>
    </location>
</feature>
<dbReference type="AlphaFoldDB" id="A3DNU7"/>
<dbReference type="GO" id="GO:0016491">
    <property type="term" value="F:oxidoreductase activity"/>
    <property type="evidence" value="ECO:0007669"/>
    <property type="project" value="InterPro"/>
</dbReference>
<organism evidence="2 3">
    <name type="scientific">Staphylothermus marinus (strain ATCC 43588 / DSM 3639 / JCM 9404 / F1)</name>
    <dbReference type="NCBI Taxonomy" id="399550"/>
    <lineage>
        <taxon>Archaea</taxon>
        <taxon>Thermoproteota</taxon>
        <taxon>Thermoprotei</taxon>
        <taxon>Desulfurococcales</taxon>
        <taxon>Desulfurococcaceae</taxon>
        <taxon>Staphylothermus</taxon>
    </lineage>
</organism>
<reference evidence="2 3" key="2">
    <citation type="journal article" date="2009" name="Stand. Genomic Sci.">
        <title>Complete genome sequence of Staphylothermus marinus Stetter and Fiala 1986 type strain F1.</title>
        <authorList>
            <person name="Anderson I.J."/>
            <person name="Sun H."/>
            <person name="Lapidus A."/>
            <person name="Copeland A."/>
            <person name="Glavina Del Rio T."/>
            <person name="Tice H."/>
            <person name="Dalin E."/>
            <person name="Lucas S."/>
            <person name="Barry K."/>
            <person name="Land M."/>
            <person name="Richardson P."/>
            <person name="Huber H."/>
            <person name="Kyrpides N.C."/>
        </authorList>
    </citation>
    <scope>NUCLEOTIDE SEQUENCE [LARGE SCALE GENOMIC DNA]</scope>
    <source>
        <strain evidence="3">ATCC 43588 / DSM 3639 / JCM 9404 / F1</strain>
    </source>
</reference>
<dbReference type="InterPro" id="IPR020471">
    <property type="entry name" value="AKR"/>
</dbReference>
<dbReference type="OrthoDB" id="275427at2157"/>
<evidence type="ECO:0000313" key="3">
    <source>
        <dbReference type="Proteomes" id="UP000000254"/>
    </source>
</evidence>